<keyword evidence="2" id="KW-1185">Reference proteome</keyword>
<dbReference type="Proteomes" id="UP001412239">
    <property type="component" value="Unassembled WGS sequence"/>
</dbReference>
<dbReference type="EMBL" id="LN891059">
    <property type="protein sequence ID" value="CUS10043.1"/>
    <property type="molecule type" value="Genomic_DNA"/>
</dbReference>
<protein>
    <submittedName>
        <fullName evidence="1">Uncharacterized protein</fullName>
    </submittedName>
</protein>
<accession>A0A292PU88</accession>
<evidence type="ECO:0000313" key="1">
    <source>
        <dbReference type="EMBL" id="CUS10043.1"/>
    </source>
</evidence>
<name>A0A292PU88_9PEZI</name>
<proteinExistence type="predicted"/>
<feature type="non-terminal residue" evidence="1">
    <location>
        <position position="62"/>
    </location>
</feature>
<sequence length="62" mass="7294">MLIRISIVLRNLLDLKRLERHFCSCVQAKRNLQTGWLAGRFRSIKFARKTLKSSTFITNLTE</sequence>
<organism evidence="1 2">
    <name type="scientific">Tuber aestivum</name>
    <name type="common">summer truffle</name>
    <dbReference type="NCBI Taxonomy" id="59557"/>
    <lineage>
        <taxon>Eukaryota</taxon>
        <taxon>Fungi</taxon>
        <taxon>Dikarya</taxon>
        <taxon>Ascomycota</taxon>
        <taxon>Pezizomycotina</taxon>
        <taxon>Pezizomycetes</taxon>
        <taxon>Pezizales</taxon>
        <taxon>Tuberaceae</taxon>
        <taxon>Tuber</taxon>
    </lineage>
</organism>
<evidence type="ECO:0000313" key="2">
    <source>
        <dbReference type="Proteomes" id="UP001412239"/>
    </source>
</evidence>
<dbReference type="AlphaFoldDB" id="A0A292PU88"/>
<gene>
    <name evidence="1" type="ORF">GSTUAT00005859001</name>
</gene>
<reference evidence="1" key="1">
    <citation type="submission" date="2015-10" db="EMBL/GenBank/DDBJ databases">
        <authorList>
            <person name="Regsiter A."/>
            <person name="william w."/>
        </authorList>
    </citation>
    <scope>NUCLEOTIDE SEQUENCE</scope>
    <source>
        <strain evidence="1">Montdore</strain>
    </source>
</reference>